<dbReference type="InterPro" id="IPR013785">
    <property type="entry name" value="Aldolase_TIM"/>
</dbReference>
<comment type="similarity">
    <text evidence="3">In the N-terminal section; belongs to the NADH:flavin oxidoreductase/NADH oxidase family.</text>
</comment>
<keyword evidence="7" id="KW-0560">Oxidoreductase</keyword>
<dbReference type="GO" id="GO:0010181">
    <property type="term" value="F:FMN binding"/>
    <property type="evidence" value="ECO:0007669"/>
    <property type="project" value="InterPro"/>
</dbReference>
<dbReference type="InterPro" id="IPR036188">
    <property type="entry name" value="FAD/NAD-bd_sf"/>
</dbReference>
<dbReference type="PANTHER" id="PTHR42917">
    <property type="entry name" value="2,4-DIENOYL-COA REDUCTASE"/>
    <property type="match status" value="1"/>
</dbReference>
<dbReference type="PRINTS" id="PR00411">
    <property type="entry name" value="PNDRDTASEI"/>
</dbReference>
<protein>
    <submittedName>
        <fullName evidence="12">FAD-dependent oxidoreductase</fullName>
    </submittedName>
</protein>
<evidence type="ECO:0000256" key="9">
    <source>
        <dbReference type="ARBA" id="ARBA00023014"/>
    </source>
</evidence>
<comment type="cofactor">
    <cofactor evidence="2">
        <name>[4Fe-4S] cluster</name>
        <dbReference type="ChEBI" id="CHEBI:49883"/>
    </cofactor>
</comment>
<evidence type="ECO:0000256" key="3">
    <source>
        <dbReference type="ARBA" id="ARBA00011048"/>
    </source>
</evidence>
<evidence type="ECO:0000256" key="8">
    <source>
        <dbReference type="ARBA" id="ARBA00023004"/>
    </source>
</evidence>
<dbReference type="GO" id="GO:0051536">
    <property type="term" value="F:iron-sulfur cluster binding"/>
    <property type="evidence" value="ECO:0007669"/>
    <property type="project" value="UniProtKB-KW"/>
</dbReference>
<organism evidence="12">
    <name type="scientific">candidate division WOR-3 bacterium</name>
    <dbReference type="NCBI Taxonomy" id="2052148"/>
    <lineage>
        <taxon>Bacteria</taxon>
        <taxon>Bacteria division WOR-3</taxon>
    </lineage>
</organism>
<evidence type="ECO:0000313" key="12">
    <source>
        <dbReference type="EMBL" id="HEN27412.1"/>
    </source>
</evidence>
<dbReference type="CDD" id="cd02803">
    <property type="entry name" value="OYE_like_FMN_family"/>
    <property type="match status" value="1"/>
</dbReference>
<dbReference type="PANTHER" id="PTHR42917:SF2">
    <property type="entry name" value="2,4-DIENOYL-COA REDUCTASE [(2E)-ENOYL-COA-PRODUCING]"/>
    <property type="match status" value="1"/>
</dbReference>
<proteinExistence type="inferred from homology"/>
<keyword evidence="5" id="KW-0288">FMN</keyword>
<dbReference type="GO" id="GO:0016491">
    <property type="term" value="F:oxidoreductase activity"/>
    <property type="evidence" value="ECO:0007669"/>
    <property type="project" value="UniProtKB-KW"/>
</dbReference>
<dbReference type="Pfam" id="PF07992">
    <property type="entry name" value="Pyr_redox_2"/>
    <property type="match status" value="1"/>
</dbReference>
<comment type="caution">
    <text evidence="12">The sequence shown here is derived from an EMBL/GenBank/DDBJ whole genome shotgun (WGS) entry which is preliminary data.</text>
</comment>
<dbReference type="InterPro" id="IPR051793">
    <property type="entry name" value="NADH:flavin_oxidoreductase"/>
</dbReference>
<dbReference type="GO" id="GO:0046872">
    <property type="term" value="F:metal ion binding"/>
    <property type="evidence" value="ECO:0007669"/>
    <property type="project" value="UniProtKB-KW"/>
</dbReference>
<feature type="domain" description="NADH:flavin oxidoreductase/NADH oxidase N-terminal" evidence="10">
    <location>
        <begin position="318"/>
        <end position="375"/>
    </location>
</feature>
<gene>
    <name evidence="12" type="ORF">ENQ77_01850</name>
</gene>
<dbReference type="AlphaFoldDB" id="A0A7C2NZS7"/>
<evidence type="ECO:0000259" key="11">
    <source>
        <dbReference type="Pfam" id="PF07992"/>
    </source>
</evidence>
<name>A0A7C2NZS7_UNCW3</name>
<sequence>MQKYRKLLEPHYIGKVRTRNRIIKTGAAMNYWHKDDTRMDPKALSFYENLARGGVGLLVVESPIVDYPLGGRWPNRYRLDEDIFIEGMAQLVEVIHKHGCPTFMLMWHDGPWQNPLFPDVPPLYDGPPVGSYPLNLPTPLDFHRDIPRQLSIAEIEDIIDKFASAALRAKKAGFDGVEINAASSHLFHNFLSPFWNRREDEYGGNTENRAKILIRTIKEIKNRAGKDFPVSVIINAIEVGRALGIDDNQCLTFEEIKKIALLLQEAGVDAIHVRSHWLGYHVGGFLPDYLFYPEPPVKKFPELYNWRERGRGANIYLAKELKKILSIPITVVGKIDPPLGEQILQRGYADFIAMNRRLLADPELPRKLAEGREDEIAPCTACGTCLDQSKGMQRRCRINAAMGKEEFLIEKAEKKKRVLVVGGGPAGMEASRVAALRGHEVILVEKENDLGGLLPLASLIKGLEIEDLPAIIKYYKVTLKKLGVKIITKKEADTNFISTIKPDVIILACGGKFRTPETITTKKKKIITAPELHKKVKIFLRIFGPRFLGWLTRFWLPMGKKVAIVGGSLQGCELAEFLVKRNREVTIIEESEKIGEGVVDFRLALLLDWFSKKGVKIYKNAKVEEINDEGAVVNQNNQRVLVPADTIVILAPLLPNIELYNSLKRHVREIYAIGDCKEPNLIVDAIHQAWEIARHI</sequence>
<dbReference type="InterPro" id="IPR023753">
    <property type="entry name" value="FAD/NAD-binding_dom"/>
</dbReference>
<feature type="domain" description="FAD/NAD(P)-binding" evidence="11">
    <location>
        <begin position="417"/>
        <end position="689"/>
    </location>
</feature>
<comment type="cofactor">
    <cofactor evidence="1">
        <name>FMN</name>
        <dbReference type="ChEBI" id="CHEBI:58210"/>
    </cofactor>
</comment>
<dbReference type="Gene3D" id="3.40.50.720">
    <property type="entry name" value="NAD(P)-binding Rossmann-like Domain"/>
    <property type="match status" value="1"/>
</dbReference>
<dbReference type="Gene3D" id="3.50.50.60">
    <property type="entry name" value="FAD/NAD(P)-binding domain"/>
    <property type="match status" value="1"/>
</dbReference>
<evidence type="ECO:0000256" key="1">
    <source>
        <dbReference type="ARBA" id="ARBA00001917"/>
    </source>
</evidence>
<keyword evidence="8" id="KW-0408">Iron</keyword>
<evidence type="ECO:0000256" key="2">
    <source>
        <dbReference type="ARBA" id="ARBA00001966"/>
    </source>
</evidence>
<evidence type="ECO:0000256" key="6">
    <source>
        <dbReference type="ARBA" id="ARBA00022723"/>
    </source>
</evidence>
<keyword evidence="9" id="KW-0411">Iron-sulfur</keyword>
<evidence type="ECO:0000256" key="4">
    <source>
        <dbReference type="ARBA" id="ARBA00022630"/>
    </source>
</evidence>
<dbReference type="Gene3D" id="3.20.20.70">
    <property type="entry name" value="Aldolase class I"/>
    <property type="match status" value="1"/>
</dbReference>
<evidence type="ECO:0000259" key="10">
    <source>
        <dbReference type="Pfam" id="PF00724"/>
    </source>
</evidence>
<reference evidence="12" key="1">
    <citation type="journal article" date="2020" name="mSystems">
        <title>Genome- and Community-Level Interaction Insights into Carbon Utilization and Element Cycling Functions of Hydrothermarchaeota in Hydrothermal Sediment.</title>
        <authorList>
            <person name="Zhou Z."/>
            <person name="Liu Y."/>
            <person name="Xu W."/>
            <person name="Pan J."/>
            <person name="Luo Z.H."/>
            <person name="Li M."/>
        </authorList>
    </citation>
    <scope>NUCLEOTIDE SEQUENCE [LARGE SCALE GENOMIC DNA]</scope>
    <source>
        <strain evidence="12">SpSt-34</strain>
    </source>
</reference>
<dbReference type="InterPro" id="IPR001155">
    <property type="entry name" value="OxRdtase_FMN_N"/>
</dbReference>
<keyword evidence="6" id="KW-0479">Metal-binding</keyword>
<accession>A0A7C2NZS7</accession>
<dbReference type="Pfam" id="PF00724">
    <property type="entry name" value="Oxidored_FMN"/>
    <property type="match status" value="2"/>
</dbReference>
<dbReference type="SUPFAM" id="SSF51905">
    <property type="entry name" value="FAD/NAD(P)-binding domain"/>
    <property type="match status" value="1"/>
</dbReference>
<dbReference type="EMBL" id="DSOL01000050">
    <property type="protein sequence ID" value="HEN27412.1"/>
    <property type="molecule type" value="Genomic_DNA"/>
</dbReference>
<dbReference type="PRINTS" id="PR00368">
    <property type="entry name" value="FADPNR"/>
</dbReference>
<dbReference type="SUPFAM" id="SSF51395">
    <property type="entry name" value="FMN-linked oxidoreductases"/>
    <property type="match status" value="1"/>
</dbReference>
<feature type="domain" description="NADH:flavin oxidoreductase/NADH oxidase N-terminal" evidence="10">
    <location>
        <begin position="6"/>
        <end position="240"/>
    </location>
</feature>
<evidence type="ECO:0000256" key="7">
    <source>
        <dbReference type="ARBA" id="ARBA00023002"/>
    </source>
</evidence>
<keyword evidence="4" id="KW-0285">Flavoprotein</keyword>
<evidence type="ECO:0000256" key="5">
    <source>
        <dbReference type="ARBA" id="ARBA00022643"/>
    </source>
</evidence>